<dbReference type="Proteomes" id="UP000554482">
    <property type="component" value="Unassembled WGS sequence"/>
</dbReference>
<keyword evidence="2" id="KW-1185">Reference proteome</keyword>
<reference evidence="1 2" key="1">
    <citation type="submission" date="2020-06" db="EMBL/GenBank/DDBJ databases">
        <title>Transcriptomic and genomic resources for Thalictrum thalictroides and T. hernandezii: Facilitating candidate gene discovery in an emerging model plant lineage.</title>
        <authorList>
            <person name="Arias T."/>
            <person name="Riano-Pachon D.M."/>
            <person name="Di Stilio V.S."/>
        </authorList>
    </citation>
    <scope>NUCLEOTIDE SEQUENCE [LARGE SCALE GENOMIC DNA]</scope>
    <source>
        <strain evidence="2">cv. WT478/WT964</strain>
        <tissue evidence="1">Leaves</tissue>
    </source>
</reference>
<accession>A0A7J6VUX0</accession>
<organism evidence="1 2">
    <name type="scientific">Thalictrum thalictroides</name>
    <name type="common">Rue-anemone</name>
    <name type="synonym">Anemone thalictroides</name>
    <dbReference type="NCBI Taxonomy" id="46969"/>
    <lineage>
        <taxon>Eukaryota</taxon>
        <taxon>Viridiplantae</taxon>
        <taxon>Streptophyta</taxon>
        <taxon>Embryophyta</taxon>
        <taxon>Tracheophyta</taxon>
        <taxon>Spermatophyta</taxon>
        <taxon>Magnoliopsida</taxon>
        <taxon>Ranunculales</taxon>
        <taxon>Ranunculaceae</taxon>
        <taxon>Thalictroideae</taxon>
        <taxon>Thalictrum</taxon>
    </lineage>
</organism>
<dbReference type="AlphaFoldDB" id="A0A7J6VUX0"/>
<protein>
    <submittedName>
        <fullName evidence="1">Uncharacterized protein</fullName>
    </submittedName>
</protein>
<comment type="caution">
    <text evidence="1">The sequence shown here is derived from an EMBL/GenBank/DDBJ whole genome shotgun (WGS) entry which is preliminary data.</text>
</comment>
<sequence length="92" mass="10406">MRDVVEGTPEVHPPEVLVNDKSLAITSPTAVAVPGMFINADREEENKEELEEYLSKVLKKYSRTDLEMFTLGFSESNLIGVSLLEYFEKVLK</sequence>
<dbReference type="EMBL" id="JABWDY010027088">
    <property type="protein sequence ID" value="KAF5188192.1"/>
    <property type="molecule type" value="Genomic_DNA"/>
</dbReference>
<evidence type="ECO:0000313" key="1">
    <source>
        <dbReference type="EMBL" id="KAF5188192.1"/>
    </source>
</evidence>
<gene>
    <name evidence="1" type="ORF">FRX31_022220</name>
</gene>
<proteinExistence type="predicted"/>
<name>A0A7J6VUX0_THATH</name>
<evidence type="ECO:0000313" key="2">
    <source>
        <dbReference type="Proteomes" id="UP000554482"/>
    </source>
</evidence>